<dbReference type="Pfam" id="PF03404">
    <property type="entry name" value="Mo-co_dimer"/>
    <property type="match status" value="1"/>
</dbReference>
<organism evidence="7 8">
    <name type="scientific">Pseudocercospora fijiensis (strain CIRAD86)</name>
    <name type="common">Black leaf streak disease fungus</name>
    <name type="synonym">Mycosphaerella fijiensis</name>
    <dbReference type="NCBI Taxonomy" id="383855"/>
    <lineage>
        <taxon>Eukaryota</taxon>
        <taxon>Fungi</taxon>
        <taxon>Dikarya</taxon>
        <taxon>Ascomycota</taxon>
        <taxon>Pezizomycotina</taxon>
        <taxon>Dothideomycetes</taxon>
        <taxon>Dothideomycetidae</taxon>
        <taxon>Mycosphaerellales</taxon>
        <taxon>Mycosphaerellaceae</taxon>
        <taxon>Pseudocercospora</taxon>
    </lineage>
</organism>
<dbReference type="GO" id="GO:0008482">
    <property type="term" value="F:sulfite oxidase activity"/>
    <property type="evidence" value="ECO:0007669"/>
    <property type="project" value="TreeGrafter"/>
</dbReference>
<evidence type="ECO:0000313" key="8">
    <source>
        <dbReference type="Proteomes" id="UP000016932"/>
    </source>
</evidence>
<dbReference type="Pfam" id="PF00174">
    <property type="entry name" value="Oxidored_molyb"/>
    <property type="match status" value="1"/>
</dbReference>
<sequence>MRRQSEAYDANEDERGGWGELVRCSRDELQMEGPIAERASISLCDDDRKSAHVAFASYEAECQDDSWYGASIPLDRATRRDAEVVLALEMNDEPLTISHGYPVRVVTPGIAGARSVKWLNQITIQKKESQNHYQQRDYKVMPPEATDAETAEKYWDTTAAIMEMPVNSVIAWPESGGKVRRGENDLVQVLGYALPSGANGPVVKFEVSSDGGSSWTEAELIDHEEEGKWSRKLWQMVIALRPGKCPALYSRATDAAGNTQPEESQWNLRGVCYNEWGATEDFEIL</sequence>
<dbReference type="PRINTS" id="PR00407">
    <property type="entry name" value="EUMOPTERIN"/>
</dbReference>
<dbReference type="InterPro" id="IPR036374">
    <property type="entry name" value="OxRdtase_Mopterin-bd_sf"/>
</dbReference>
<dbReference type="GO" id="GO:0020037">
    <property type="term" value="F:heme binding"/>
    <property type="evidence" value="ECO:0007669"/>
    <property type="project" value="TreeGrafter"/>
</dbReference>
<dbReference type="KEGG" id="pfj:MYCFIDRAFT_215526"/>
<dbReference type="PANTHER" id="PTHR19372:SF7">
    <property type="entry name" value="SULFITE OXIDASE, MITOCHONDRIAL"/>
    <property type="match status" value="1"/>
</dbReference>
<keyword evidence="3" id="KW-0479">Metal-binding</keyword>
<dbReference type="Gene3D" id="3.90.420.10">
    <property type="entry name" value="Oxidoreductase, molybdopterin-binding domain"/>
    <property type="match status" value="1"/>
</dbReference>
<accession>M3ABF0</accession>
<dbReference type="InterPro" id="IPR014756">
    <property type="entry name" value="Ig_E-set"/>
</dbReference>
<evidence type="ECO:0000259" key="6">
    <source>
        <dbReference type="Pfam" id="PF03404"/>
    </source>
</evidence>
<keyword evidence="2" id="KW-0500">Molybdenum</keyword>
<gene>
    <name evidence="7" type="ORF">MYCFIDRAFT_215526</name>
</gene>
<dbReference type="GO" id="GO:0043546">
    <property type="term" value="F:molybdopterin cofactor binding"/>
    <property type="evidence" value="ECO:0007669"/>
    <property type="project" value="TreeGrafter"/>
</dbReference>
<dbReference type="eggNOG" id="KOG0535">
    <property type="taxonomic scope" value="Eukaryota"/>
</dbReference>
<evidence type="ECO:0000256" key="1">
    <source>
        <dbReference type="ARBA" id="ARBA00001924"/>
    </source>
</evidence>
<dbReference type="SUPFAM" id="SSF81296">
    <property type="entry name" value="E set domains"/>
    <property type="match status" value="1"/>
</dbReference>
<dbReference type="GO" id="GO:0005739">
    <property type="term" value="C:mitochondrion"/>
    <property type="evidence" value="ECO:0007669"/>
    <property type="project" value="TreeGrafter"/>
</dbReference>
<evidence type="ECO:0000256" key="2">
    <source>
        <dbReference type="ARBA" id="ARBA00022505"/>
    </source>
</evidence>
<dbReference type="AlphaFoldDB" id="M3ABF0"/>
<proteinExistence type="predicted"/>
<comment type="cofactor">
    <cofactor evidence="1">
        <name>Mo-molybdopterin</name>
        <dbReference type="ChEBI" id="CHEBI:71302"/>
    </cofactor>
</comment>
<dbReference type="InterPro" id="IPR008335">
    <property type="entry name" value="Mopterin_OxRdtase_euk"/>
</dbReference>
<dbReference type="InterPro" id="IPR005066">
    <property type="entry name" value="MoCF_OxRdtse_dimer"/>
</dbReference>
<dbReference type="GO" id="GO:0006790">
    <property type="term" value="P:sulfur compound metabolic process"/>
    <property type="evidence" value="ECO:0007669"/>
    <property type="project" value="TreeGrafter"/>
</dbReference>
<evidence type="ECO:0008006" key="9">
    <source>
        <dbReference type="Google" id="ProtNLM"/>
    </source>
</evidence>
<evidence type="ECO:0000256" key="4">
    <source>
        <dbReference type="ARBA" id="ARBA00023002"/>
    </source>
</evidence>
<feature type="domain" description="Oxidoreductase molybdopterin-binding" evidence="5">
    <location>
        <begin position="47"/>
        <end position="133"/>
    </location>
</feature>
<feature type="domain" description="Moybdenum cofactor oxidoreductase dimerisation" evidence="6">
    <location>
        <begin position="160"/>
        <end position="276"/>
    </location>
</feature>
<dbReference type="VEuPathDB" id="FungiDB:MYCFIDRAFT_215526"/>
<dbReference type="PANTHER" id="PTHR19372">
    <property type="entry name" value="SULFITE REDUCTASE"/>
    <property type="match status" value="1"/>
</dbReference>
<protein>
    <recommendedName>
        <fullName evidence="9">Sulfite oxidase</fullName>
    </recommendedName>
</protein>
<evidence type="ECO:0000313" key="7">
    <source>
        <dbReference type="EMBL" id="EME81911.1"/>
    </source>
</evidence>
<dbReference type="Proteomes" id="UP000016932">
    <property type="component" value="Unassembled WGS sequence"/>
</dbReference>
<dbReference type="GO" id="GO:0030151">
    <property type="term" value="F:molybdenum ion binding"/>
    <property type="evidence" value="ECO:0007669"/>
    <property type="project" value="InterPro"/>
</dbReference>
<dbReference type="SUPFAM" id="SSF56524">
    <property type="entry name" value="Oxidoreductase molybdopterin-binding domain"/>
    <property type="match status" value="1"/>
</dbReference>
<dbReference type="GeneID" id="19338182"/>
<dbReference type="EMBL" id="KB446559">
    <property type="protein sequence ID" value="EME81911.1"/>
    <property type="molecule type" value="Genomic_DNA"/>
</dbReference>
<dbReference type="InterPro" id="IPR000572">
    <property type="entry name" value="OxRdtase_Mopterin-bd_dom"/>
</dbReference>
<name>M3ABF0_PSEFD</name>
<dbReference type="HOGENOM" id="CLU_003827_5_2_1"/>
<evidence type="ECO:0000259" key="5">
    <source>
        <dbReference type="Pfam" id="PF00174"/>
    </source>
</evidence>
<evidence type="ECO:0000256" key="3">
    <source>
        <dbReference type="ARBA" id="ARBA00022723"/>
    </source>
</evidence>
<dbReference type="Gene3D" id="2.60.40.650">
    <property type="match status" value="1"/>
</dbReference>
<dbReference type="OrthoDB" id="10051395at2759"/>
<reference evidence="7 8" key="1">
    <citation type="journal article" date="2012" name="PLoS Pathog.">
        <title>Diverse lifestyles and strategies of plant pathogenesis encoded in the genomes of eighteen Dothideomycetes fungi.</title>
        <authorList>
            <person name="Ohm R.A."/>
            <person name="Feau N."/>
            <person name="Henrissat B."/>
            <person name="Schoch C.L."/>
            <person name="Horwitz B.A."/>
            <person name="Barry K.W."/>
            <person name="Condon B.J."/>
            <person name="Copeland A.C."/>
            <person name="Dhillon B."/>
            <person name="Glaser F."/>
            <person name="Hesse C.N."/>
            <person name="Kosti I."/>
            <person name="LaButti K."/>
            <person name="Lindquist E.A."/>
            <person name="Lucas S."/>
            <person name="Salamov A.A."/>
            <person name="Bradshaw R.E."/>
            <person name="Ciuffetti L."/>
            <person name="Hamelin R.C."/>
            <person name="Kema G.H.J."/>
            <person name="Lawrence C."/>
            <person name="Scott J.A."/>
            <person name="Spatafora J.W."/>
            <person name="Turgeon B.G."/>
            <person name="de Wit P.J.G.M."/>
            <person name="Zhong S."/>
            <person name="Goodwin S.B."/>
            <person name="Grigoriev I.V."/>
        </authorList>
    </citation>
    <scope>NUCLEOTIDE SEQUENCE [LARGE SCALE GENOMIC DNA]</scope>
    <source>
        <strain evidence="7 8">CIRAD86</strain>
    </source>
</reference>
<dbReference type="STRING" id="383855.M3ABF0"/>
<keyword evidence="8" id="KW-1185">Reference proteome</keyword>
<keyword evidence="4" id="KW-0560">Oxidoreductase</keyword>
<dbReference type="RefSeq" id="XP_007927423.1">
    <property type="nucleotide sequence ID" value="XM_007929232.1"/>
</dbReference>